<protein>
    <submittedName>
        <fullName evidence="6">Crp/Fnr family transcriptional regulator</fullName>
    </submittedName>
</protein>
<evidence type="ECO:0000256" key="4">
    <source>
        <dbReference type="ARBA" id="ARBA00023163"/>
    </source>
</evidence>
<evidence type="ECO:0000313" key="6">
    <source>
        <dbReference type="EMBL" id="MBC2311865.1"/>
    </source>
</evidence>
<evidence type="ECO:0000256" key="2">
    <source>
        <dbReference type="ARBA" id="ARBA00023125"/>
    </source>
</evidence>
<dbReference type="RefSeq" id="WP_185642243.1">
    <property type="nucleotide sequence ID" value="NZ_JAARZW010000011.1"/>
</dbReference>
<comment type="caution">
    <text evidence="6">The sequence shown here is derived from an EMBL/GenBank/DDBJ whole genome shotgun (WGS) entry which is preliminary data.</text>
</comment>
<evidence type="ECO:0000313" key="7">
    <source>
        <dbReference type="Proteomes" id="UP000565628"/>
    </source>
</evidence>
<dbReference type="InterPro" id="IPR018490">
    <property type="entry name" value="cNMP-bd_dom_sf"/>
</dbReference>
<dbReference type="Gene3D" id="2.60.120.10">
    <property type="entry name" value="Jelly Rolls"/>
    <property type="match status" value="1"/>
</dbReference>
<dbReference type="GO" id="GO:0006355">
    <property type="term" value="P:regulation of DNA-templated transcription"/>
    <property type="evidence" value="ECO:0007669"/>
    <property type="project" value="InterPro"/>
</dbReference>
<sequence>MNIVWKNRTFFGKQQLVFSEEDKAFLIKSGIVEVQTRAESVLAYLGAGDTIVVNEGLDFYARTALNLEEVELEENRYASFYNHLLVERMDEYHYSAQARVSICIKKLADKFGTEKNGEIQIATNFTQYDIANYCNLKREYISVLLRRLAGRRIIRIKPKPWVVLDMEALREYISETSF</sequence>
<dbReference type="EMBL" id="JAASWV010000020">
    <property type="protein sequence ID" value="MBC2311865.1"/>
    <property type="molecule type" value="Genomic_DNA"/>
</dbReference>
<keyword evidence="1" id="KW-0805">Transcription regulation</keyword>
<gene>
    <name evidence="6" type="ORF">HCJ81_13300</name>
</gene>
<evidence type="ECO:0000259" key="5">
    <source>
        <dbReference type="PROSITE" id="PS51063"/>
    </source>
</evidence>
<dbReference type="Proteomes" id="UP000565628">
    <property type="component" value="Unassembled WGS sequence"/>
</dbReference>
<keyword evidence="2" id="KW-0238">DNA-binding</keyword>
<dbReference type="InterPro" id="IPR036390">
    <property type="entry name" value="WH_DNA-bd_sf"/>
</dbReference>
<dbReference type="InterPro" id="IPR012318">
    <property type="entry name" value="HTH_CRP"/>
</dbReference>
<name>A0A7X0ZQ58_9LIST</name>
<organism evidence="6 7">
    <name type="scientific">Listeria booriae</name>
    <dbReference type="NCBI Taxonomy" id="1552123"/>
    <lineage>
        <taxon>Bacteria</taxon>
        <taxon>Bacillati</taxon>
        <taxon>Bacillota</taxon>
        <taxon>Bacilli</taxon>
        <taxon>Bacillales</taxon>
        <taxon>Listeriaceae</taxon>
        <taxon>Listeria</taxon>
    </lineage>
</organism>
<accession>A0A7X0ZQ58</accession>
<dbReference type="InterPro" id="IPR014710">
    <property type="entry name" value="RmlC-like_jellyroll"/>
</dbReference>
<dbReference type="AlphaFoldDB" id="A0A7X0ZQ58"/>
<dbReference type="PROSITE" id="PS51063">
    <property type="entry name" value="HTH_CRP_2"/>
    <property type="match status" value="1"/>
</dbReference>
<dbReference type="SUPFAM" id="SSF46785">
    <property type="entry name" value="Winged helix' DNA-binding domain"/>
    <property type="match status" value="1"/>
</dbReference>
<dbReference type="GO" id="GO:0003677">
    <property type="term" value="F:DNA binding"/>
    <property type="evidence" value="ECO:0007669"/>
    <property type="project" value="UniProtKB-KW"/>
</dbReference>
<keyword evidence="4" id="KW-0804">Transcription</keyword>
<reference evidence="6 7" key="1">
    <citation type="submission" date="2020-03" db="EMBL/GenBank/DDBJ databases">
        <title>Soil Listeria distribution.</title>
        <authorList>
            <person name="Liao J."/>
            <person name="Wiedmann M."/>
        </authorList>
    </citation>
    <scope>NUCLEOTIDE SEQUENCE [LARGE SCALE GENOMIC DNA]</scope>
    <source>
        <strain evidence="6 7">FSL L7-0039</strain>
    </source>
</reference>
<evidence type="ECO:0000256" key="3">
    <source>
        <dbReference type="ARBA" id="ARBA00023159"/>
    </source>
</evidence>
<proteinExistence type="predicted"/>
<evidence type="ECO:0000256" key="1">
    <source>
        <dbReference type="ARBA" id="ARBA00023015"/>
    </source>
</evidence>
<dbReference type="SUPFAM" id="SSF51206">
    <property type="entry name" value="cAMP-binding domain-like"/>
    <property type="match status" value="1"/>
</dbReference>
<dbReference type="Pfam" id="PF13545">
    <property type="entry name" value="HTH_Crp_2"/>
    <property type="match status" value="1"/>
</dbReference>
<feature type="domain" description="HTH crp-type" evidence="5">
    <location>
        <begin position="94"/>
        <end position="167"/>
    </location>
</feature>
<keyword evidence="3" id="KW-0010">Activator</keyword>